<keyword evidence="2 8" id="KW-0963">Cytoplasm</keyword>
<dbReference type="InterPro" id="IPR025862">
    <property type="entry name" value="SelA_trans_N_dom"/>
</dbReference>
<dbReference type="Gene3D" id="3.90.1150.180">
    <property type="match status" value="1"/>
</dbReference>
<comment type="cofactor">
    <cofactor evidence="1 8">
        <name>pyridoxal 5'-phosphate</name>
        <dbReference type="ChEBI" id="CHEBI:597326"/>
    </cofactor>
</comment>
<dbReference type="SUPFAM" id="SSF53383">
    <property type="entry name" value="PLP-dependent transferases"/>
    <property type="match status" value="1"/>
</dbReference>
<dbReference type="HAMAP" id="MF_00423">
    <property type="entry name" value="SelA"/>
    <property type="match status" value="1"/>
</dbReference>
<reference evidence="10 11" key="1">
    <citation type="submission" date="2021-02" db="EMBL/GenBank/DDBJ databases">
        <title>De Novo genome assembly of isolated myxobacteria.</title>
        <authorList>
            <person name="Stevens D.C."/>
        </authorList>
    </citation>
    <scope>NUCLEOTIDE SEQUENCE [LARGE SCALE GENOMIC DNA]</scope>
    <source>
        <strain evidence="10 11">SCHIC003</strain>
    </source>
</reference>
<evidence type="ECO:0000256" key="2">
    <source>
        <dbReference type="ARBA" id="ARBA00022490"/>
    </source>
</evidence>
<evidence type="ECO:0000256" key="5">
    <source>
        <dbReference type="ARBA" id="ARBA00022917"/>
    </source>
</evidence>
<evidence type="ECO:0000256" key="4">
    <source>
        <dbReference type="ARBA" id="ARBA00022898"/>
    </source>
</evidence>
<comment type="catalytic activity">
    <reaction evidence="8">
        <text>L-seryl-tRNA(Sec) + selenophosphate + H(+) = L-selenocysteinyl-tRNA(Sec) + phosphate</text>
        <dbReference type="Rhea" id="RHEA:22728"/>
        <dbReference type="Rhea" id="RHEA-COMP:9742"/>
        <dbReference type="Rhea" id="RHEA-COMP:9743"/>
        <dbReference type="ChEBI" id="CHEBI:15378"/>
        <dbReference type="ChEBI" id="CHEBI:16144"/>
        <dbReference type="ChEBI" id="CHEBI:43474"/>
        <dbReference type="ChEBI" id="CHEBI:78533"/>
        <dbReference type="ChEBI" id="CHEBI:78573"/>
        <dbReference type="EC" id="2.9.1.1"/>
    </reaction>
</comment>
<proteinExistence type="inferred from homology"/>
<dbReference type="PANTHER" id="PTHR32328:SF0">
    <property type="entry name" value="L-SERYL-TRNA(SEC) SELENIUM TRANSFERASE"/>
    <property type="match status" value="1"/>
</dbReference>
<name>A0ABX7NA15_9BACT</name>
<evidence type="ECO:0000313" key="11">
    <source>
        <dbReference type="Proteomes" id="UP000663090"/>
    </source>
</evidence>
<evidence type="ECO:0000256" key="1">
    <source>
        <dbReference type="ARBA" id="ARBA00001933"/>
    </source>
</evidence>
<comment type="function">
    <text evidence="8">Converts seryl-tRNA(Sec) to selenocysteinyl-tRNA(Sec) required for selenoprotein biosynthesis.</text>
</comment>
<evidence type="ECO:0000256" key="3">
    <source>
        <dbReference type="ARBA" id="ARBA00022679"/>
    </source>
</evidence>
<evidence type="ECO:0000256" key="8">
    <source>
        <dbReference type="HAMAP-Rule" id="MF_00423"/>
    </source>
</evidence>
<keyword evidence="11" id="KW-1185">Reference proteome</keyword>
<protein>
    <recommendedName>
        <fullName evidence="8">L-seryl-tRNA(Sec) selenium transferase</fullName>
        <ecNumber evidence="8">2.9.1.1</ecNumber>
    </recommendedName>
    <alternativeName>
        <fullName evidence="8">Selenocysteine synthase</fullName>
        <shortName evidence="8">Sec synthase</shortName>
    </alternativeName>
    <alternativeName>
        <fullName evidence="8">Selenocysteinyl-tRNA(Sec) synthase</fullName>
    </alternativeName>
</protein>
<evidence type="ECO:0000256" key="6">
    <source>
        <dbReference type="ARBA" id="ARBA00023266"/>
    </source>
</evidence>
<keyword evidence="6 8" id="KW-0711">Selenium</keyword>
<evidence type="ECO:0000259" key="9">
    <source>
        <dbReference type="Pfam" id="PF12390"/>
    </source>
</evidence>
<comment type="pathway">
    <text evidence="8">Aminoacyl-tRNA biosynthesis; selenocysteinyl-tRNA(Sec) biosynthesis; selenocysteinyl-tRNA(Sec) from L-seryl-tRNA(Sec) (bacterial route): step 1/1.</text>
</comment>
<dbReference type="EMBL" id="CP071091">
    <property type="protein sequence ID" value="QSQ15219.1"/>
    <property type="molecule type" value="Genomic_DNA"/>
</dbReference>
<dbReference type="InterPro" id="IPR004534">
    <property type="entry name" value="SelA_trans"/>
</dbReference>
<dbReference type="GO" id="GO:0004125">
    <property type="term" value="F:L-seryl-tRNA(Sec) selenium transferase activity"/>
    <property type="evidence" value="ECO:0007669"/>
    <property type="project" value="UniProtKB-EC"/>
</dbReference>
<gene>
    <name evidence="8 10" type="primary">selA</name>
    <name evidence="10" type="ORF">JY572_03795</name>
</gene>
<feature type="modified residue" description="N6-(pyridoxal phosphate)lysine" evidence="8">
    <location>
        <position position="298"/>
    </location>
</feature>
<keyword evidence="5 8" id="KW-0648">Protein biosynthesis</keyword>
<evidence type="ECO:0000313" key="10">
    <source>
        <dbReference type="EMBL" id="QSQ15219.1"/>
    </source>
</evidence>
<comment type="similarity">
    <text evidence="7 8">Belongs to the SelA family.</text>
</comment>
<dbReference type="PANTHER" id="PTHR32328">
    <property type="entry name" value="L-SERYL-TRNA(SEC) SELENIUM TRANSFERASE"/>
    <property type="match status" value="1"/>
</dbReference>
<feature type="domain" description="L-seryl-tRNA selenium transferase N-terminal" evidence="9">
    <location>
        <begin position="16"/>
        <end position="55"/>
    </location>
</feature>
<dbReference type="InterPro" id="IPR015424">
    <property type="entry name" value="PyrdxlP-dep_Trfase"/>
</dbReference>
<dbReference type="InterPro" id="IPR018319">
    <property type="entry name" value="SelA-like"/>
</dbReference>
<dbReference type="Proteomes" id="UP000663090">
    <property type="component" value="Chromosome"/>
</dbReference>
<dbReference type="NCBIfam" id="TIGR00474">
    <property type="entry name" value="selA"/>
    <property type="match status" value="1"/>
</dbReference>
<accession>A0ABX7NA15</accession>
<evidence type="ECO:0000256" key="7">
    <source>
        <dbReference type="ARBA" id="ARBA00044507"/>
    </source>
</evidence>
<comment type="subcellular location">
    <subcellularLocation>
        <location evidence="8">Cytoplasm</location>
    </subcellularLocation>
</comment>
<dbReference type="EC" id="2.9.1.1" evidence="8"/>
<dbReference type="Pfam" id="PF03841">
    <property type="entry name" value="SelA"/>
    <property type="match status" value="1"/>
</dbReference>
<dbReference type="RefSeq" id="WP_206716939.1">
    <property type="nucleotide sequence ID" value="NZ_CP071091.1"/>
</dbReference>
<dbReference type="Pfam" id="PF12390">
    <property type="entry name" value="Se-cys_synth_N"/>
    <property type="match status" value="1"/>
</dbReference>
<keyword evidence="3 8" id="KW-0808">Transferase</keyword>
<sequence>MGPPSNNVDGGKNALLRALPSIEQLLRRPSLEPLLAGVPRARAVSALRLAVDRVRARLLDGEARAFEDADVGEALRTLATPGLRAVLNATGVVLHTNLGRAPLAPEAVARVAEVARGYSNLEYDLDEGERGSRYAPLVDLLRRLTGAEDALVVNNCAGAVLLVLASLASGRECIVSRGELVEIGGGFRVPDVMRQSGAKLVEVGTTNRTRLADYAGAIGADTGLLVKVHRSNFAVVGFTEEASVAELAGLGLKRGVPVFQDLGSGALVPLTGEGLGDEPTVRQVVAAGADVVAFSGDKLLGGPQAGVVVGRAALVARIKAHPLTRALRVDKMTVAALEATLELYRDGRPDAVPTYRLLAQTPEELRARALRLRGLLEEQGVSARADGVVGQVGGGSMPLARLPSFACILNVGAPEVFLERLRGGGVPVIGRIADGEVVLDVRCLAEEELRSVAEAVAAASPGKPP</sequence>
<dbReference type="InterPro" id="IPR015421">
    <property type="entry name" value="PyrdxlP-dep_Trfase_major"/>
</dbReference>
<keyword evidence="4 8" id="KW-0663">Pyridoxal phosphate</keyword>
<organism evidence="10 11">
    <name type="scientific">Myxococcus landrumensis</name>
    <dbReference type="NCBI Taxonomy" id="2813577"/>
    <lineage>
        <taxon>Bacteria</taxon>
        <taxon>Pseudomonadati</taxon>
        <taxon>Myxococcota</taxon>
        <taxon>Myxococcia</taxon>
        <taxon>Myxococcales</taxon>
        <taxon>Cystobacterineae</taxon>
        <taxon>Myxococcaceae</taxon>
        <taxon>Myxococcus</taxon>
    </lineage>
</organism>
<dbReference type="Gene3D" id="3.40.640.10">
    <property type="entry name" value="Type I PLP-dependent aspartate aminotransferase-like (Major domain)"/>
    <property type="match status" value="1"/>
</dbReference>